<dbReference type="GO" id="GO:0006397">
    <property type="term" value="P:mRNA processing"/>
    <property type="evidence" value="ECO:0007669"/>
    <property type="project" value="UniProtKB-KW"/>
</dbReference>
<dbReference type="PANTHER" id="PTHR13484:SF0">
    <property type="entry name" value="PRE-MRNA 3'-END-PROCESSING FACTOR FIP1"/>
    <property type="match status" value="1"/>
</dbReference>
<protein>
    <recommendedName>
        <fullName evidence="5">Pre-mRNA polyadenylation factor Fip1 domain-containing protein</fullName>
    </recommendedName>
</protein>
<accession>H8ZA52</accession>
<feature type="domain" description="Pre-mRNA polyadenylation factor Fip1" evidence="5">
    <location>
        <begin position="43"/>
        <end position="78"/>
    </location>
</feature>
<accession>A0A086J2W9</accession>
<dbReference type="Proteomes" id="UP000054524">
    <property type="component" value="Unassembled WGS sequence"/>
</dbReference>
<comment type="similarity">
    <text evidence="2">Belongs to the FIP1 family.</text>
</comment>
<reference evidence="7 8" key="3">
    <citation type="journal article" date="2014" name="Genome Announc.">
        <title>Genome Sequence of the Microsporidian Species Nematocida sp1 Strain ERTm6 (ATCC PRA-372).</title>
        <authorList>
            <person name="Bakowski M.A."/>
            <person name="Priest M."/>
            <person name="Young S."/>
            <person name="Cuomo C.A."/>
            <person name="Troemel E.R."/>
        </authorList>
    </citation>
    <scope>NUCLEOTIDE SEQUENCE [LARGE SCALE GENOMIC DNA]</scope>
    <source>
        <strain evidence="7 8">ERTm6</strain>
    </source>
</reference>
<evidence type="ECO:0000259" key="5">
    <source>
        <dbReference type="Pfam" id="PF05182"/>
    </source>
</evidence>
<keyword evidence="8" id="KW-1185">Reference proteome</keyword>
<dbReference type="EMBL" id="AKIJ01000002">
    <property type="protein sequence ID" value="KFG26487.1"/>
    <property type="molecule type" value="Genomic_DNA"/>
</dbReference>
<evidence type="ECO:0000256" key="2">
    <source>
        <dbReference type="ARBA" id="ARBA00007459"/>
    </source>
</evidence>
<sequence>MEKFPTDEDASSDGFEIVLHDTEDAPALNSDLLHTYTVEYDGTDKPWNKPGEDITDYFNYGFNETTWKEYLNKQKKLREKNVKIKKRRK</sequence>
<dbReference type="Proteomes" id="UP000005622">
    <property type="component" value="Unassembled WGS sequence"/>
</dbReference>
<evidence type="ECO:0000313" key="6">
    <source>
        <dbReference type="EMBL" id="EHY66833.1"/>
    </source>
</evidence>
<comment type="subcellular location">
    <subcellularLocation>
        <location evidence="1">Nucleus</location>
    </subcellularLocation>
</comment>
<dbReference type="PANTHER" id="PTHR13484">
    <property type="entry name" value="FIP1-LIKE 1 PROTEIN"/>
    <property type="match status" value="1"/>
</dbReference>
<dbReference type="OrthoDB" id="1917198at2759"/>
<evidence type="ECO:0000256" key="3">
    <source>
        <dbReference type="ARBA" id="ARBA00022664"/>
    </source>
</evidence>
<dbReference type="GO" id="GO:0005847">
    <property type="term" value="C:mRNA cleavage and polyadenylation specificity factor complex"/>
    <property type="evidence" value="ECO:0007669"/>
    <property type="project" value="TreeGrafter"/>
</dbReference>
<dbReference type="Pfam" id="PF05182">
    <property type="entry name" value="Fip1"/>
    <property type="match status" value="1"/>
</dbReference>
<evidence type="ECO:0000256" key="4">
    <source>
        <dbReference type="ARBA" id="ARBA00023242"/>
    </source>
</evidence>
<dbReference type="AlphaFoldDB" id="H8ZA52"/>
<evidence type="ECO:0000313" key="7">
    <source>
        <dbReference type="EMBL" id="KFG26487.1"/>
    </source>
</evidence>
<dbReference type="EMBL" id="JH604633">
    <property type="protein sequence ID" value="EHY66833.1"/>
    <property type="molecule type" value="Genomic_DNA"/>
</dbReference>
<gene>
    <name evidence="6" type="ORF">NERG_00473</name>
    <name evidence="7" type="ORF">NESG_00633</name>
</gene>
<keyword evidence="4" id="KW-0539">Nucleus</keyword>
<reference evidence="6" key="1">
    <citation type="submission" date="2011-03" db="EMBL/GenBank/DDBJ databases">
        <title>The Genome Sequence of Nematocida sp1 strain ERTm2.</title>
        <authorList>
            <consortium name="The Broad Institute Genome Sequencing Platform"/>
            <consortium name="The Broad Institute Genome Sequencing Center for Infectious Disease"/>
            <person name="Cuomo C."/>
            <person name="Troemel E."/>
            <person name="Young S.K."/>
            <person name="Zeng Q."/>
            <person name="Gargeya S."/>
            <person name="Fitzgerald M."/>
            <person name="Haas B."/>
            <person name="Abouelleil A."/>
            <person name="Alvarado L."/>
            <person name="Arachchi H.M."/>
            <person name="Berlin A."/>
            <person name="Brown A."/>
            <person name="Chapman S.B."/>
            <person name="Chen Z."/>
            <person name="Dunbar C."/>
            <person name="Freedman E."/>
            <person name="Gearin G."/>
            <person name="Gellesch M."/>
            <person name="Goldberg J."/>
            <person name="Griggs A."/>
            <person name="Gujja S."/>
            <person name="Heilman E.R."/>
            <person name="Heiman D."/>
            <person name="Howarth C."/>
            <person name="Larson L."/>
            <person name="Lui A."/>
            <person name="MacDonald P.J.P."/>
            <person name="Mehta T."/>
            <person name="Montmayeur A."/>
            <person name="Murphy C."/>
            <person name="Neiman D."/>
            <person name="Pearson M."/>
            <person name="Priest M."/>
            <person name="Roberts A."/>
            <person name="Saif S."/>
            <person name="Shea T."/>
            <person name="Shenoy N."/>
            <person name="Sisk P."/>
            <person name="Stolte C."/>
            <person name="Sykes S."/>
            <person name="White J."/>
            <person name="Yandava C."/>
            <person name="Wortman J."/>
            <person name="Nusbaum C."/>
            <person name="Birren B."/>
        </authorList>
    </citation>
    <scope>NUCLEOTIDE SEQUENCE</scope>
    <source>
        <strain evidence="6">ERTm2</strain>
    </source>
</reference>
<keyword evidence="3" id="KW-0507">mRNA processing</keyword>
<dbReference type="HOGENOM" id="CLU_198492_0_0_1"/>
<evidence type="ECO:0000256" key="1">
    <source>
        <dbReference type="ARBA" id="ARBA00004123"/>
    </source>
</evidence>
<evidence type="ECO:0000313" key="8">
    <source>
        <dbReference type="Proteomes" id="UP000054524"/>
    </source>
</evidence>
<dbReference type="InterPro" id="IPR007854">
    <property type="entry name" value="Fip1_dom"/>
</dbReference>
<name>H8ZA52_NEMA1</name>
<organism evidence="6">
    <name type="scientific">Nematocida ausubeli (strain ATCC PRA-371 / ERTm2)</name>
    <name type="common">Nematode killer fungus</name>
    <dbReference type="NCBI Taxonomy" id="1913371"/>
    <lineage>
        <taxon>Eukaryota</taxon>
        <taxon>Fungi</taxon>
        <taxon>Fungi incertae sedis</taxon>
        <taxon>Microsporidia</taxon>
        <taxon>Nematocida</taxon>
    </lineage>
</organism>
<dbReference type="InterPro" id="IPR051187">
    <property type="entry name" value="Pre-mRNA_3'-end_processing_reg"/>
</dbReference>
<proteinExistence type="inferred from homology"/>
<dbReference type="STRING" id="944018.H8ZA52"/>
<reference evidence="7" key="2">
    <citation type="submission" date="2012-10" db="EMBL/GenBank/DDBJ databases">
        <authorList>
            <consortium name="The Broad Institute Genome Sequencing Platform"/>
            <consortium name="The Broad Institute Genome Sequencing Center for Infectious Disease"/>
            <person name="Cuomo C."/>
            <person name="Troemel E."/>
            <person name="Walker B."/>
            <person name="Young S.K."/>
            <person name="Zeng Q."/>
            <person name="Gargeya S."/>
            <person name="Fitzgerald M."/>
            <person name="Haas B."/>
            <person name="Abouelleil A."/>
            <person name="Alvarado L."/>
            <person name="Arachchi H.M."/>
            <person name="Berlin A.M."/>
            <person name="Chapman S.B."/>
            <person name="Goldberg J."/>
            <person name="Griggs A."/>
            <person name="Gujja S."/>
            <person name="Hansen M."/>
            <person name="Howarth C."/>
            <person name="Imamovic A."/>
            <person name="Larimer J."/>
            <person name="McCowan C."/>
            <person name="Murphy C."/>
            <person name="Neiman D."/>
            <person name="Pearson M."/>
            <person name="Priest M."/>
            <person name="Roberts A."/>
            <person name="Saif S."/>
            <person name="Shea T."/>
            <person name="Sisk P."/>
            <person name="Sykes S."/>
            <person name="Wortman J."/>
            <person name="Nusbaum C."/>
            <person name="Birren B."/>
        </authorList>
    </citation>
    <scope>NUCLEOTIDE SEQUENCE</scope>
    <source>
        <strain evidence="7">ERTm6</strain>
    </source>
</reference>